<comment type="caution">
    <text evidence="1">The sequence shown here is derived from an EMBL/GenBank/DDBJ whole genome shotgun (WGS) entry which is preliminary data.</text>
</comment>
<dbReference type="OrthoDB" id="798105at2"/>
<protein>
    <submittedName>
        <fullName evidence="1">Uncharacterized protein</fullName>
    </submittedName>
</protein>
<evidence type="ECO:0000313" key="1">
    <source>
        <dbReference type="EMBL" id="OKS87332.1"/>
    </source>
</evidence>
<dbReference type="STRING" id="1302689.RG47T_2793"/>
<dbReference type="EMBL" id="MPPL01000001">
    <property type="protein sequence ID" value="OKS87332.1"/>
    <property type="molecule type" value="Genomic_DNA"/>
</dbReference>
<proteinExistence type="predicted"/>
<organism evidence="1 2">
    <name type="scientific">Mucilaginibacter polytrichastri</name>
    <dbReference type="NCBI Taxonomy" id="1302689"/>
    <lineage>
        <taxon>Bacteria</taxon>
        <taxon>Pseudomonadati</taxon>
        <taxon>Bacteroidota</taxon>
        <taxon>Sphingobacteriia</taxon>
        <taxon>Sphingobacteriales</taxon>
        <taxon>Sphingobacteriaceae</taxon>
        <taxon>Mucilaginibacter</taxon>
    </lineage>
</organism>
<evidence type="ECO:0000313" key="2">
    <source>
        <dbReference type="Proteomes" id="UP000186720"/>
    </source>
</evidence>
<dbReference type="Proteomes" id="UP000186720">
    <property type="component" value="Unassembled WGS sequence"/>
</dbReference>
<accession>A0A1Q6A032</accession>
<name>A0A1Q6A032_9SPHI</name>
<keyword evidence="2" id="KW-1185">Reference proteome</keyword>
<reference evidence="1 2" key="1">
    <citation type="submission" date="2016-11" db="EMBL/GenBank/DDBJ databases">
        <title>Whole Genome Sequencing of Mucilaginibacter polytrichastri RG4-7(T) isolated from the moss sample.</title>
        <authorList>
            <person name="Li Y."/>
        </authorList>
    </citation>
    <scope>NUCLEOTIDE SEQUENCE [LARGE SCALE GENOMIC DNA]</scope>
    <source>
        <strain evidence="1 2">RG4-7</strain>
    </source>
</reference>
<dbReference type="RefSeq" id="WP_074489967.1">
    <property type="nucleotide sequence ID" value="NZ_FPAM01000018.1"/>
</dbReference>
<gene>
    <name evidence="1" type="ORF">RG47T_2793</name>
</gene>
<sequence>MGQALRITFEQQDYTIKLLSPNPPAIGTTELEVEVLDENRTLVWDEKVWLFKENQDPALNGLADAIGRSIRLRYRI</sequence>
<dbReference type="AlphaFoldDB" id="A0A1Q6A032"/>